<dbReference type="PANTHER" id="PTHR30126:SF97">
    <property type="entry name" value="HTH-TYPE TRANSCRIPTIONAL REGULATOR ABGR"/>
    <property type="match status" value="1"/>
</dbReference>
<dbReference type="EMBL" id="SMJW01000011">
    <property type="protein sequence ID" value="TDC19288.1"/>
    <property type="molecule type" value="Genomic_DNA"/>
</dbReference>
<dbReference type="PROSITE" id="PS50931">
    <property type="entry name" value="HTH_LYSR"/>
    <property type="match status" value="1"/>
</dbReference>
<keyword evidence="3" id="KW-0238">DNA-binding</keyword>
<name>A0A4R4P9Q4_9ACTN</name>
<dbReference type="InterPro" id="IPR005119">
    <property type="entry name" value="LysR_subst-bd"/>
</dbReference>
<organism evidence="6 7">
    <name type="scientific">Actinomadura bangladeshensis</name>
    <dbReference type="NCBI Taxonomy" id="453573"/>
    <lineage>
        <taxon>Bacteria</taxon>
        <taxon>Bacillati</taxon>
        <taxon>Actinomycetota</taxon>
        <taxon>Actinomycetes</taxon>
        <taxon>Streptosporangiales</taxon>
        <taxon>Thermomonosporaceae</taxon>
        <taxon>Actinomadura</taxon>
    </lineage>
</organism>
<dbReference type="Pfam" id="PF00126">
    <property type="entry name" value="HTH_1"/>
    <property type="match status" value="1"/>
</dbReference>
<keyword evidence="4" id="KW-0804">Transcription</keyword>
<dbReference type="PANTHER" id="PTHR30126">
    <property type="entry name" value="HTH-TYPE TRANSCRIPTIONAL REGULATOR"/>
    <property type="match status" value="1"/>
</dbReference>
<keyword evidence="2" id="KW-0805">Transcription regulation</keyword>
<evidence type="ECO:0000256" key="2">
    <source>
        <dbReference type="ARBA" id="ARBA00023015"/>
    </source>
</evidence>
<evidence type="ECO:0000259" key="5">
    <source>
        <dbReference type="PROSITE" id="PS50931"/>
    </source>
</evidence>
<dbReference type="AlphaFoldDB" id="A0A4R4P9Q4"/>
<comment type="caution">
    <text evidence="6">The sequence shown here is derived from an EMBL/GenBank/DDBJ whole genome shotgun (WGS) entry which is preliminary data.</text>
</comment>
<dbReference type="Gene3D" id="3.40.190.290">
    <property type="match status" value="1"/>
</dbReference>
<dbReference type="GO" id="GO:0003700">
    <property type="term" value="F:DNA-binding transcription factor activity"/>
    <property type="evidence" value="ECO:0007669"/>
    <property type="project" value="InterPro"/>
</dbReference>
<reference evidence="6 7" key="1">
    <citation type="submission" date="2019-03" db="EMBL/GenBank/DDBJ databases">
        <title>Draft genome sequences of novel Actinobacteria.</title>
        <authorList>
            <person name="Sahin N."/>
            <person name="Ay H."/>
            <person name="Saygin H."/>
        </authorList>
    </citation>
    <scope>NUCLEOTIDE SEQUENCE [LARGE SCALE GENOMIC DNA]</scope>
    <source>
        <strain evidence="6 7">DSM 45347</strain>
    </source>
</reference>
<dbReference type="FunFam" id="1.10.10.10:FF:000001">
    <property type="entry name" value="LysR family transcriptional regulator"/>
    <property type="match status" value="1"/>
</dbReference>
<evidence type="ECO:0000256" key="4">
    <source>
        <dbReference type="ARBA" id="ARBA00023163"/>
    </source>
</evidence>
<dbReference type="InterPro" id="IPR036390">
    <property type="entry name" value="WH_DNA-bd_sf"/>
</dbReference>
<dbReference type="Gene3D" id="1.10.10.10">
    <property type="entry name" value="Winged helix-like DNA-binding domain superfamily/Winged helix DNA-binding domain"/>
    <property type="match status" value="1"/>
</dbReference>
<evidence type="ECO:0000313" key="7">
    <source>
        <dbReference type="Proteomes" id="UP000295431"/>
    </source>
</evidence>
<dbReference type="SUPFAM" id="SSF53850">
    <property type="entry name" value="Periplasmic binding protein-like II"/>
    <property type="match status" value="1"/>
</dbReference>
<dbReference type="OrthoDB" id="4131546at2"/>
<sequence>MEPQLSLRRLEIFRLVVEERSVTRAAAILMIAQPAVSSQLRALEKWLGAKLFTRRGSQIELTEAGERANAWAKAILASAAELRRDVDGIESGGGGSVVAAASIGVGSYLLPAVLTRFRERHPGADMTLNVLQPQDALRQISSGEADFAVTTWDADETRTNVHTTVLRDEPVLIVVRGDRRPENRVMSIEEALRLPLVAAPRVVAAQRAVSSQLSLLTDAEPNVVIRLGHPLAAKQAVIDHGWATILPRYVVAADVAAGVLATVEVPGLDLRERIVVAWRRDKVFSKLQQTLVAEIRDRLGEFHRAE</sequence>
<dbReference type="CDD" id="cd05466">
    <property type="entry name" value="PBP2_LTTR_substrate"/>
    <property type="match status" value="1"/>
</dbReference>
<evidence type="ECO:0000313" key="6">
    <source>
        <dbReference type="EMBL" id="TDC19288.1"/>
    </source>
</evidence>
<gene>
    <name evidence="6" type="ORF">E1284_04225</name>
</gene>
<dbReference type="Pfam" id="PF03466">
    <property type="entry name" value="LysR_substrate"/>
    <property type="match status" value="1"/>
</dbReference>
<comment type="similarity">
    <text evidence="1">Belongs to the LysR transcriptional regulatory family.</text>
</comment>
<dbReference type="PRINTS" id="PR00039">
    <property type="entry name" value="HTHLYSR"/>
</dbReference>
<protein>
    <submittedName>
        <fullName evidence="6">LysR family transcriptional regulator</fullName>
    </submittedName>
</protein>
<accession>A0A4R4P9Q4</accession>
<feature type="domain" description="HTH lysR-type" evidence="5">
    <location>
        <begin position="5"/>
        <end position="62"/>
    </location>
</feature>
<dbReference type="RefSeq" id="WP_131937231.1">
    <property type="nucleotide sequence ID" value="NZ_BAAAMX010000018.1"/>
</dbReference>
<dbReference type="InterPro" id="IPR000847">
    <property type="entry name" value="LysR_HTH_N"/>
</dbReference>
<dbReference type="GO" id="GO:0000976">
    <property type="term" value="F:transcription cis-regulatory region binding"/>
    <property type="evidence" value="ECO:0007669"/>
    <property type="project" value="TreeGrafter"/>
</dbReference>
<evidence type="ECO:0000256" key="1">
    <source>
        <dbReference type="ARBA" id="ARBA00009437"/>
    </source>
</evidence>
<dbReference type="SUPFAM" id="SSF46785">
    <property type="entry name" value="Winged helix' DNA-binding domain"/>
    <property type="match status" value="1"/>
</dbReference>
<evidence type="ECO:0000256" key="3">
    <source>
        <dbReference type="ARBA" id="ARBA00023125"/>
    </source>
</evidence>
<keyword evidence="7" id="KW-1185">Reference proteome</keyword>
<dbReference type="Proteomes" id="UP000295431">
    <property type="component" value="Unassembled WGS sequence"/>
</dbReference>
<dbReference type="InterPro" id="IPR036388">
    <property type="entry name" value="WH-like_DNA-bd_sf"/>
</dbReference>
<proteinExistence type="inferred from homology"/>